<dbReference type="PANTHER" id="PTHR45646:SF11">
    <property type="entry name" value="SERINE_THREONINE-PROTEIN KINASE DOA"/>
    <property type="match status" value="1"/>
</dbReference>
<dbReference type="Gene3D" id="1.10.510.10">
    <property type="entry name" value="Transferase(Phosphotransferase) domain 1"/>
    <property type="match status" value="1"/>
</dbReference>
<dbReference type="OMA" id="KQWALPE"/>
<name>A0A9Q8PFU9_PASFU</name>
<dbReference type="GO" id="GO:0004674">
    <property type="term" value="F:protein serine/threonine kinase activity"/>
    <property type="evidence" value="ECO:0007669"/>
    <property type="project" value="UniProtKB-KW"/>
</dbReference>
<reference evidence="8" key="1">
    <citation type="submission" date="2021-12" db="EMBL/GenBank/DDBJ databases">
        <authorList>
            <person name="Zaccaron A."/>
            <person name="Stergiopoulos I."/>
        </authorList>
    </citation>
    <scope>NUCLEOTIDE SEQUENCE</scope>
    <source>
        <strain evidence="8">Race5_Kim</strain>
    </source>
</reference>
<evidence type="ECO:0000256" key="6">
    <source>
        <dbReference type="PROSITE-ProRule" id="PRU10141"/>
    </source>
</evidence>
<dbReference type="InterPro" id="IPR051175">
    <property type="entry name" value="CLK_kinases"/>
</dbReference>
<dbReference type="PROSITE" id="PS50011">
    <property type="entry name" value="PROTEIN_KINASE_DOM"/>
    <property type="match status" value="1"/>
</dbReference>
<keyword evidence="1" id="KW-0723">Serine/threonine-protein kinase</keyword>
<dbReference type="InterPro" id="IPR017441">
    <property type="entry name" value="Protein_kinase_ATP_BS"/>
</dbReference>
<evidence type="ECO:0000256" key="1">
    <source>
        <dbReference type="ARBA" id="ARBA00022527"/>
    </source>
</evidence>
<keyword evidence="2" id="KW-0808">Transferase</keyword>
<proteinExistence type="predicted"/>
<dbReference type="SMART" id="SM00220">
    <property type="entry name" value="S_TKc"/>
    <property type="match status" value="1"/>
</dbReference>
<dbReference type="RefSeq" id="XP_047766089.1">
    <property type="nucleotide sequence ID" value="XM_047908094.1"/>
</dbReference>
<gene>
    <name evidence="8" type="ORF">CLAFUR5_08946</name>
</gene>
<protein>
    <submittedName>
        <fullName evidence="8">SRSF protein kinase 2</fullName>
    </submittedName>
</protein>
<evidence type="ECO:0000259" key="7">
    <source>
        <dbReference type="PROSITE" id="PS50011"/>
    </source>
</evidence>
<sequence length="465" mass="53292">MPRRETSRHQIPQSFRYLHTLNRHPIRHEKYSTKHKTNHRIEYAYDPDDGIEHFAGYCAGGYLPVKIGDEFCSSRYRVVHKLGHGGYSTVWLAYDNRTSRHVAIKIARSEVESPHETKILRMLKGKIESGESRPGSEFLPHLLDAFEVLGPEIAGSRGVHQCTVTAPARMSVSEARDCGKYGLFQPQVARAMVAQLVQAMVYLHSIGVVHADLHEGNILLQFPSSFDDLTTKQIYETYGEPKLIPATRLDGQPLDEWVPRVGVVPIFLGTDSEKVRLEDARILLSDFGESFLPEDDPRFESHIPHIMRPPEMFLDPRSRMSFPADIWALGCTIFALLGRSTLIDRWCWSDDEIIAEQLDVIGTFPAEWRLRWSKRHKYYNRAGEPHERPRTLADRVEDSIQEPRREASMEAMGDDERCALIGLLQAMLSARPKHRITAQQVLESNWVIRWAEPALRLMQRTRAVN</sequence>
<feature type="domain" description="Protein kinase" evidence="7">
    <location>
        <begin position="76"/>
        <end position="447"/>
    </location>
</feature>
<keyword evidence="3 6" id="KW-0547">Nucleotide-binding</keyword>
<evidence type="ECO:0000256" key="3">
    <source>
        <dbReference type="ARBA" id="ARBA00022741"/>
    </source>
</evidence>
<dbReference type="PROSITE" id="PS00107">
    <property type="entry name" value="PROTEIN_KINASE_ATP"/>
    <property type="match status" value="1"/>
</dbReference>
<dbReference type="Gene3D" id="3.30.200.20">
    <property type="entry name" value="Phosphorylase Kinase, domain 1"/>
    <property type="match status" value="1"/>
</dbReference>
<dbReference type="AlphaFoldDB" id="A0A9Q8PFU9"/>
<dbReference type="GO" id="GO:0005524">
    <property type="term" value="F:ATP binding"/>
    <property type="evidence" value="ECO:0007669"/>
    <property type="project" value="UniProtKB-UniRule"/>
</dbReference>
<evidence type="ECO:0000313" key="9">
    <source>
        <dbReference type="Proteomes" id="UP000756132"/>
    </source>
</evidence>
<dbReference type="InterPro" id="IPR000719">
    <property type="entry name" value="Prot_kinase_dom"/>
</dbReference>
<feature type="binding site" evidence="6">
    <location>
        <position position="105"/>
    </location>
    <ligand>
        <name>ATP</name>
        <dbReference type="ChEBI" id="CHEBI:30616"/>
    </ligand>
</feature>
<dbReference type="EMBL" id="CP090171">
    <property type="protein sequence ID" value="UJO21723.1"/>
    <property type="molecule type" value="Genomic_DNA"/>
</dbReference>
<reference evidence="8" key="2">
    <citation type="journal article" date="2022" name="Microb. Genom.">
        <title>A chromosome-scale genome assembly of the tomato pathogen Cladosporium fulvum reveals a compartmentalized genome architecture and the presence of a dispensable chromosome.</title>
        <authorList>
            <person name="Zaccaron A.Z."/>
            <person name="Chen L.H."/>
            <person name="Samaras A."/>
            <person name="Stergiopoulos I."/>
        </authorList>
    </citation>
    <scope>NUCLEOTIDE SEQUENCE</scope>
    <source>
        <strain evidence="8">Race5_Kim</strain>
    </source>
</reference>
<evidence type="ECO:0000256" key="2">
    <source>
        <dbReference type="ARBA" id="ARBA00022679"/>
    </source>
</evidence>
<organism evidence="8 9">
    <name type="scientific">Passalora fulva</name>
    <name type="common">Tomato leaf mold</name>
    <name type="synonym">Cladosporium fulvum</name>
    <dbReference type="NCBI Taxonomy" id="5499"/>
    <lineage>
        <taxon>Eukaryota</taxon>
        <taxon>Fungi</taxon>
        <taxon>Dikarya</taxon>
        <taxon>Ascomycota</taxon>
        <taxon>Pezizomycotina</taxon>
        <taxon>Dothideomycetes</taxon>
        <taxon>Dothideomycetidae</taxon>
        <taxon>Mycosphaerellales</taxon>
        <taxon>Mycosphaerellaceae</taxon>
        <taxon>Fulvia</taxon>
    </lineage>
</organism>
<keyword evidence="5 6" id="KW-0067">ATP-binding</keyword>
<dbReference type="GO" id="GO:0043484">
    <property type="term" value="P:regulation of RNA splicing"/>
    <property type="evidence" value="ECO:0007669"/>
    <property type="project" value="TreeGrafter"/>
</dbReference>
<keyword evidence="9" id="KW-1185">Reference proteome</keyword>
<dbReference type="GO" id="GO:0005634">
    <property type="term" value="C:nucleus"/>
    <property type="evidence" value="ECO:0007669"/>
    <property type="project" value="TreeGrafter"/>
</dbReference>
<dbReference type="SUPFAM" id="SSF56112">
    <property type="entry name" value="Protein kinase-like (PK-like)"/>
    <property type="match status" value="1"/>
</dbReference>
<dbReference type="OrthoDB" id="5979581at2759"/>
<dbReference type="InterPro" id="IPR011009">
    <property type="entry name" value="Kinase-like_dom_sf"/>
</dbReference>
<dbReference type="PANTHER" id="PTHR45646">
    <property type="entry name" value="SERINE/THREONINE-PROTEIN KINASE DOA-RELATED"/>
    <property type="match status" value="1"/>
</dbReference>
<dbReference type="KEGG" id="ffu:CLAFUR5_08946"/>
<keyword evidence="4 8" id="KW-0418">Kinase</keyword>
<dbReference type="Proteomes" id="UP000756132">
    <property type="component" value="Chromosome 9"/>
</dbReference>
<evidence type="ECO:0000313" key="8">
    <source>
        <dbReference type="EMBL" id="UJO21723.1"/>
    </source>
</evidence>
<accession>A0A9Q8PFU9</accession>
<evidence type="ECO:0000256" key="4">
    <source>
        <dbReference type="ARBA" id="ARBA00022777"/>
    </source>
</evidence>
<evidence type="ECO:0000256" key="5">
    <source>
        <dbReference type="ARBA" id="ARBA00022840"/>
    </source>
</evidence>
<dbReference type="Pfam" id="PF00069">
    <property type="entry name" value="Pkinase"/>
    <property type="match status" value="2"/>
</dbReference>
<dbReference type="GeneID" id="71988824"/>